<dbReference type="EMBL" id="PXXW01000055">
    <property type="protein sequence ID" value="RAN92676.1"/>
    <property type="molecule type" value="Genomic_DNA"/>
</dbReference>
<evidence type="ECO:0000256" key="1">
    <source>
        <dbReference type="SAM" id="MobiDB-lite"/>
    </source>
</evidence>
<evidence type="ECO:0000313" key="3">
    <source>
        <dbReference type="Proteomes" id="UP000249334"/>
    </source>
</evidence>
<proteinExistence type="predicted"/>
<keyword evidence="3" id="KW-1185">Reference proteome</keyword>
<feature type="region of interest" description="Disordered" evidence="1">
    <location>
        <begin position="15"/>
        <end position="36"/>
    </location>
</feature>
<evidence type="ECO:0000313" key="2">
    <source>
        <dbReference type="EMBL" id="RAN92676.1"/>
    </source>
</evidence>
<gene>
    <name evidence="2" type="ORF">GAR05_06168</name>
</gene>
<dbReference type="Proteomes" id="UP000249334">
    <property type="component" value="Unassembled WGS sequence"/>
</dbReference>
<sequence>MGMFDNDPAYQKLKALRDGGYKGPVDSKGNKTDKHADVFKALDKGAKHGKK</sequence>
<name>A0ABX9CB90_9ACTN</name>
<evidence type="ECO:0008006" key="4">
    <source>
        <dbReference type="Google" id="ProtNLM"/>
    </source>
</evidence>
<organism evidence="2 3">
    <name type="scientific">Micromonospora saelicesensis</name>
    <dbReference type="NCBI Taxonomy" id="285676"/>
    <lineage>
        <taxon>Bacteria</taxon>
        <taxon>Bacillati</taxon>
        <taxon>Actinomycetota</taxon>
        <taxon>Actinomycetes</taxon>
        <taxon>Micromonosporales</taxon>
        <taxon>Micromonosporaceae</taxon>
        <taxon>Micromonospora</taxon>
    </lineage>
</organism>
<reference evidence="2 3" key="1">
    <citation type="submission" date="2018-03" db="EMBL/GenBank/DDBJ databases">
        <title>Genomic framework for the identification of Micromonospora saelicesensis and Micromonospora noduli.</title>
        <authorList>
            <person name="Riesco R."/>
            <person name="Trujillo M.E."/>
        </authorList>
    </citation>
    <scope>NUCLEOTIDE SEQUENCE [LARGE SCALE GENOMIC DNA]</scope>
    <source>
        <strain evidence="2 3">GAR05</strain>
    </source>
</reference>
<dbReference type="RefSeq" id="WP_181541199.1">
    <property type="nucleotide sequence ID" value="NZ_PXXW01000055.1"/>
</dbReference>
<comment type="caution">
    <text evidence="2">The sequence shown here is derived from an EMBL/GenBank/DDBJ whole genome shotgun (WGS) entry which is preliminary data.</text>
</comment>
<accession>A0ABX9CB90</accession>
<protein>
    <recommendedName>
        <fullName evidence="4">MT0933-like antitoxin protein</fullName>
    </recommendedName>
</protein>